<keyword evidence="3 7" id="KW-0808">Transferase</keyword>
<feature type="transmembrane region" description="Helical" evidence="7">
    <location>
        <begin position="75"/>
        <end position="101"/>
    </location>
</feature>
<proteinExistence type="inferred from homology"/>
<organism evidence="8 9">
    <name type="scientific">Paraconexibacter antarcticus</name>
    <dbReference type="NCBI Taxonomy" id="2949664"/>
    <lineage>
        <taxon>Bacteria</taxon>
        <taxon>Bacillati</taxon>
        <taxon>Actinomycetota</taxon>
        <taxon>Thermoleophilia</taxon>
        <taxon>Solirubrobacterales</taxon>
        <taxon>Paraconexibacteraceae</taxon>
        <taxon>Paraconexibacter</taxon>
    </lineage>
</organism>
<evidence type="ECO:0000256" key="5">
    <source>
        <dbReference type="ARBA" id="ARBA00022989"/>
    </source>
</evidence>
<feature type="transmembrane region" description="Helical" evidence="7">
    <location>
        <begin position="190"/>
        <end position="207"/>
    </location>
</feature>
<feature type="transmembrane region" description="Helical" evidence="7">
    <location>
        <begin position="12"/>
        <end position="31"/>
    </location>
</feature>
<evidence type="ECO:0000313" key="9">
    <source>
        <dbReference type="Proteomes" id="UP001056035"/>
    </source>
</evidence>
<evidence type="ECO:0000256" key="3">
    <source>
        <dbReference type="ARBA" id="ARBA00022679"/>
    </source>
</evidence>
<dbReference type="GO" id="GO:0016740">
    <property type="term" value="F:transferase activity"/>
    <property type="evidence" value="ECO:0007669"/>
    <property type="project" value="UniProtKB-KW"/>
</dbReference>
<keyword evidence="4 7" id="KW-0812">Transmembrane</keyword>
<feature type="binding site" evidence="7">
    <location>
        <position position="128"/>
    </location>
    <ligand>
        <name>a 1,2-diacyl-sn-glycero-3-phospho-(1'-sn-glycerol)</name>
        <dbReference type="ChEBI" id="CHEBI:64716"/>
    </ligand>
</feature>
<dbReference type="Proteomes" id="UP001056035">
    <property type="component" value="Chromosome"/>
</dbReference>
<dbReference type="HAMAP" id="MF_01147">
    <property type="entry name" value="Lgt"/>
    <property type="match status" value="1"/>
</dbReference>
<evidence type="ECO:0000256" key="4">
    <source>
        <dbReference type="ARBA" id="ARBA00022692"/>
    </source>
</evidence>
<protein>
    <recommendedName>
        <fullName evidence="7">Phosphatidylglycerol--prolipoprotein diacylglyceryl transferase</fullName>
        <ecNumber evidence="7">2.5.1.145</ecNumber>
    </recommendedName>
</protein>
<feature type="transmembrane region" description="Helical" evidence="7">
    <location>
        <begin position="108"/>
        <end position="126"/>
    </location>
</feature>
<accession>A0ABY5DX13</accession>
<evidence type="ECO:0000256" key="7">
    <source>
        <dbReference type="HAMAP-Rule" id="MF_01147"/>
    </source>
</evidence>
<feature type="transmembrane region" description="Helical" evidence="7">
    <location>
        <begin position="166"/>
        <end position="183"/>
    </location>
</feature>
<name>A0ABY5DX13_9ACTN</name>
<dbReference type="PANTHER" id="PTHR30589">
    <property type="entry name" value="PROLIPOPROTEIN DIACYLGLYCERYL TRANSFERASE"/>
    <property type="match status" value="1"/>
</dbReference>
<reference evidence="8 9" key="1">
    <citation type="submission" date="2022-06" db="EMBL/GenBank/DDBJ databases">
        <title>Paraconexibacter antarcticus.</title>
        <authorList>
            <person name="Kim C.S."/>
        </authorList>
    </citation>
    <scope>NUCLEOTIDE SEQUENCE [LARGE SCALE GENOMIC DNA]</scope>
    <source>
        <strain evidence="8 9">02-257</strain>
    </source>
</reference>
<keyword evidence="5 7" id="KW-1133">Transmembrane helix</keyword>
<evidence type="ECO:0000256" key="6">
    <source>
        <dbReference type="ARBA" id="ARBA00023136"/>
    </source>
</evidence>
<keyword evidence="6 7" id="KW-0472">Membrane</keyword>
<dbReference type="RefSeq" id="WP_254573229.1">
    <property type="nucleotide sequence ID" value="NZ_CP098502.1"/>
</dbReference>
<keyword evidence="2 7" id="KW-1003">Cell membrane</keyword>
<comment type="function">
    <text evidence="7">Catalyzes the transfer of the diacylglyceryl group from phosphatidylglycerol to the sulfhydryl group of the N-terminal cysteine of a prolipoprotein, the first step in the formation of mature lipoproteins.</text>
</comment>
<evidence type="ECO:0000313" key="8">
    <source>
        <dbReference type="EMBL" id="UTI66560.1"/>
    </source>
</evidence>
<dbReference type="InterPro" id="IPR001640">
    <property type="entry name" value="Lgt"/>
</dbReference>
<evidence type="ECO:0000256" key="1">
    <source>
        <dbReference type="ARBA" id="ARBA00007150"/>
    </source>
</evidence>
<comment type="subcellular location">
    <subcellularLocation>
        <location evidence="7">Cell membrane</location>
        <topology evidence="7">Multi-pass membrane protein</topology>
    </subcellularLocation>
</comment>
<dbReference type="EC" id="2.5.1.145" evidence="7"/>
<feature type="transmembrane region" description="Helical" evidence="7">
    <location>
        <begin position="227"/>
        <end position="243"/>
    </location>
</feature>
<evidence type="ECO:0000256" key="2">
    <source>
        <dbReference type="ARBA" id="ARBA00022475"/>
    </source>
</evidence>
<sequence>MQPDINLLGISLKTFGILFALGFLASGSLIGRRLKEQGKPVDWAYEIVFAALIGGLVGSRLYYLVENYDQVKNDLVGGIFGGAGLVWYGGAIGGAIAVLLWAHRRGMLNISLLDLCAAPLALGYAIGRIGCQISGDGDYGKPWNGPWAMAYPKGTVPTTVKVHPTPIYETLAMGLVAYGLWALRDRLRPGAIFALYLVGAGIERFLVEFLRRNQESIAGLTTPQLESVGIALIGGAWLLWLARRAGGLRPVPSPV</sequence>
<dbReference type="Pfam" id="PF01790">
    <property type="entry name" value="LGT"/>
    <property type="match status" value="1"/>
</dbReference>
<gene>
    <name evidence="7" type="primary">lgt</name>
    <name evidence="8" type="ORF">NBH00_10200</name>
</gene>
<comment type="pathway">
    <text evidence="7">Protein modification; lipoprotein biosynthesis (diacylglyceryl transfer).</text>
</comment>
<feature type="transmembrane region" description="Helical" evidence="7">
    <location>
        <begin position="43"/>
        <end position="63"/>
    </location>
</feature>
<keyword evidence="9" id="KW-1185">Reference proteome</keyword>
<comment type="similarity">
    <text evidence="1 7">Belongs to the Lgt family.</text>
</comment>
<comment type="catalytic activity">
    <reaction evidence="7">
        <text>L-cysteinyl-[prolipoprotein] + a 1,2-diacyl-sn-glycero-3-phospho-(1'-sn-glycerol) = an S-1,2-diacyl-sn-glyceryl-L-cysteinyl-[prolipoprotein] + sn-glycerol 1-phosphate + H(+)</text>
        <dbReference type="Rhea" id="RHEA:56712"/>
        <dbReference type="Rhea" id="RHEA-COMP:14679"/>
        <dbReference type="Rhea" id="RHEA-COMP:14680"/>
        <dbReference type="ChEBI" id="CHEBI:15378"/>
        <dbReference type="ChEBI" id="CHEBI:29950"/>
        <dbReference type="ChEBI" id="CHEBI:57685"/>
        <dbReference type="ChEBI" id="CHEBI:64716"/>
        <dbReference type="ChEBI" id="CHEBI:140658"/>
        <dbReference type="EC" id="2.5.1.145"/>
    </reaction>
</comment>
<dbReference type="EMBL" id="CP098502">
    <property type="protein sequence ID" value="UTI66560.1"/>
    <property type="molecule type" value="Genomic_DNA"/>
</dbReference>
<dbReference type="PANTHER" id="PTHR30589:SF0">
    <property type="entry name" value="PHOSPHATIDYLGLYCEROL--PROLIPOPROTEIN DIACYLGLYCERYL TRANSFERASE"/>
    <property type="match status" value="1"/>
</dbReference>